<dbReference type="InterPro" id="IPR012336">
    <property type="entry name" value="Thioredoxin-like_fold"/>
</dbReference>
<proteinExistence type="predicted"/>
<dbReference type="PROSITE" id="PS51352">
    <property type="entry name" value="THIOREDOXIN_2"/>
    <property type="match status" value="2"/>
</dbReference>
<dbReference type="Pfam" id="PF13899">
    <property type="entry name" value="Thioredoxin_7"/>
    <property type="match status" value="1"/>
</dbReference>
<dbReference type="SUPFAM" id="SSF52833">
    <property type="entry name" value="Thioredoxin-like"/>
    <property type="match status" value="2"/>
</dbReference>
<dbReference type="PANTHER" id="PTHR15337:SF11">
    <property type="entry name" value="THIOREDOXIN DOMAIN-CONTAINING PROTEIN"/>
    <property type="match status" value="1"/>
</dbReference>
<dbReference type="EMBL" id="LAZR01000108">
    <property type="protein sequence ID" value="KKN90666.1"/>
    <property type="molecule type" value="Genomic_DNA"/>
</dbReference>
<dbReference type="AlphaFoldDB" id="A0A0F9WW89"/>
<dbReference type="InterPro" id="IPR051099">
    <property type="entry name" value="AGR/TXD"/>
</dbReference>
<sequence>MRKLGIFVAILLLAAVVLTVNRPASAAAGWLTSYDDAVAQAEATGKPILADFTGSDWCGWCKKLDKEVFSTSAFKEWAGENVILLVLDFPRSKVLPAKLKKQNQKLRKKYGVTGYPTILFLDEKGGVIGKSGYRRGGAEAWIVNAQNIIDQRPVDETKPRLMSSLDAAGKAAKETKRPVLIVATDSADKAKTVKEGLFADADFIKLTHTRLVAVHMDISDTDDAEAKRFAKVVSKLHVDKESRVLLVSRNGKKLLMQATGDEETGKLLASLQESLPELTYDGKWTEDYEQAKALAAALELPMLLDFSGSDWCPPCIKMEKDVFSKKAFHKYAAKNLVLVLVDFPRRKPQSAQRKQRNQALAQKYGVRAYPTMIVVDAEGKELGKMIGYVAGGTTGFISKVKGFVAAAK</sequence>
<feature type="domain" description="Thioredoxin" evidence="2">
    <location>
        <begin position="18"/>
        <end position="167"/>
    </location>
</feature>
<evidence type="ECO:0000256" key="1">
    <source>
        <dbReference type="ARBA" id="ARBA00022729"/>
    </source>
</evidence>
<name>A0A0F9WW89_9ZZZZ</name>
<evidence type="ECO:0000313" key="3">
    <source>
        <dbReference type="EMBL" id="KKN90666.1"/>
    </source>
</evidence>
<dbReference type="InterPro" id="IPR013766">
    <property type="entry name" value="Thioredoxin_domain"/>
</dbReference>
<dbReference type="InterPro" id="IPR036249">
    <property type="entry name" value="Thioredoxin-like_sf"/>
</dbReference>
<comment type="caution">
    <text evidence="3">The sequence shown here is derived from an EMBL/GenBank/DDBJ whole genome shotgun (WGS) entry which is preliminary data.</text>
</comment>
<evidence type="ECO:0000259" key="2">
    <source>
        <dbReference type="PROSITE" id="PS51352"/>
    </source>
</evidence>
<dbReference type="Gene3D" id="3.40.30.10">
    <property type="entry name" value="Glutaredoxin"/>
    <property type="match status" value="2"/>
</dbReference>
<dbReference type="PANTHER" id="PTHR15337">
    <property type="entry name" value="ANTERIOR GRADIENT PROTEIN-RELATED"/>
    <property type="match status" value="1"/>
</dbReference>
<feature type="domain" description="Thioredoxin" evidence="2">
    <location>
        <begin position="269"/>
        <end position="408"/>
    </location>
</feature>
<organism evidence="3">
    <name type="scientific">marine sediment metagenome</name>
    <dbReference type="NCBI Taxonomy" id="412755"/>
    <lineage>
        <taxon>unclassified sequences</taxon>
        <taxon>metagenomes</taxon>
        <taxon>ecological metagenomes</taxon>
    </lineage>
</organism>
<protein>
    <recommendedName>
        <fullName evidence="2">Thioredoxin domain-containing protein</fullName>
    </recommendedName>
</protein>
<reference evidence="3" key="1">
    <citation type="journal article" date="2015" name="Nature">
        <title>Complex archaea that bridge the gap between prokaryotes and eukaryotes.</title>
        <authorList>
            <person name="Spang A."/>
            <person name="Saw J.H."/>
            <person name="Jorgensen S.L."/>
            <person name="Zaremba-Niedzwiedzka K."/>
            <person name="Martijn J."/>
            <person name="Lind A.E."/>
            <person name="van Eijk R."/>
            <person name="Schleper C."/>
            <person name="Guy L."/>
            <person name="Ettema T.J."/>
        </authorList>
    </citation>
    <scope>NUCLEOTIDE SEQUENCE</scope>
</reference>
<accession>A0A0F9WW89</accession>
<dbReference type="Pfam" id="PF13098">
    <property type="entry name" value="Thioredoxin_2"/>
    <property type="match status" value="1"/>
</dbReference>
<gene>
    <name evidence="3" type="ORF">LCGC14_0226090</name>
</gene>
<keyword evidence="1" id="KW-0732">Signal</keyword>